<evidence type="ECO:0000256" key="4">
    <source>
        <dbReference type="ARBA" id="ARBA00022692"/>
    </source>
</evidence>
<dbReference type="PANTHER" id="PTHR34582">
    <property type="entry name" value="UPF0702 TRANSMEMBRANE PROTEIN YCAP"/>
    <property type="match status" value="1"/>
</dbReference>
<dbReference type="InterPro" id="IPR023090">
    <property type="entry name" value="UPF0702_alpha/beta_dom_sf"/>
</dbReference>
<dbReference type="InterPro" id="IPR007353">
    <property type="entry name" value="DUF421"/>
</dbReference>
<evidence type="ECO:0000256" key="6">
    <source>
        <dbReference type="ARBA" id="ARBA00023136"/>
    </source>
</evidence>
<reference evidence="11" key="1">
    <citation type="journal article" date="2019" name="Int. J. Syst. Evol. Microbiol.">
        <title>The Global Catalogue of Microorganisms (GCM) 10K type strain sequencing project: providing services to taxonomists for standard genome sequencing and annotation.</title>
        <authorList>
            <consortium name="The Broad Institute Genomics Platform"/>
            <consortium name="The Broad Institute Genome Sequencing Center for Infectious Disease"/>
            <person name="Wu L."/>
            <person name="Ma J."/>
        </authorList>
    </citation>
    <scope>NUCLEOTIDE SEQUENCE [LARGE SCALE GENOMIC DNA]</scope>
    <source>
        <strain evidence="11">CGMCC 1.16306</strain>
    </source>
</reference>
<evidence type="ECO:0000313" key="10">
    <source>
        <dbReference type="EMBL" id="MFC4620150.1"/>
    </source>
</evidence>
<dbReference type="Pfam" id="PF04239">
    <property type="entry name" value="DUF421"/>
    <property type="match status" value="1"/>
</dbReference>
<proteinExistence type="inferred from homology"/>
<comment type="similarity">
    <text evidence="2">Belongs to the UPF0702 family.</text>
</comment>
<feature type="transmembrane region" description="Helical" evidence="7">
    <location>
        <begin position="6"/>
        <end position="24"/>
    </location>
</feature>
<dbReference type="InterPro" id="IPR048454">
    <property type="entry name" value="YetF_N"/>
</dbReference>
<name>A0ABV9GU36_9BACL</name>
<evidence type="ECO:0000259" key="9">
    <source>
        <dbReference type="Pfam" id="PF20730"/>
    </source>
</evidence>
<feature type="domain" description="YetF-like N-terminal transmembrane" evidence="9">
    <location>
        <begin position="4"/>
        <end position="79"/>
    </location>
</feature>
<dbReference type="EMBL" id="JBHSFW010000016">
    <property type="protein sequence ID" value="MFC4620150.1"/>
    <property type="molecule type" value="Genomic_DNA"/>
</dbReference>
<dbReference type="Gene3D" id="3.30.240.20">
    <property type="entry name" value="bsu07140 like domains"/>
    <property type="match status" value="2"/>
</dbReference>
<evidence type="ECO:0000313" key="11">
    <source>
        <dbReference type="Proteomes" id="UP001596022"/>
    </source>
</evidence>
<dbReference type="Proteomes" id="UP001596022">
    <property type="component" value="Unassembled WGS sequence"/>
</dbReference>
<evidence type="ECO:0000256" key="1">
    <source>
        <dbReference type="ARBA" id="ARBA00004651"/>
    </source>
</evidence>
<feature type="domain" description="YetF C-terminal" evidence="8">
    <location>
        <begin position="82"/>
        <end position="214"/>
    </location>
</feature>
<keyword evidence="3" id="KW-1003">Cell membrane</keyword>
<evidence type="ECO:0000256" key="5">
    <source>
        <dbReference type="ARBA" id="ARBA00022989"/>
    </source>
</evidence>
<keyword evidence="5 7" id="KW-1133">Transmembrane helix</keyword>
<protein>
    <submittedName>
        <fullName evidence="10">DUF421 domain-containing protein</fullName>
    </submittedName>
</protein>
<dbReference type="Pfam" id="PF20730">
    <property type="entry name" value="YetF_N"/>
    <property type="match status" value="1"/>
</dbReference>
<feature type="transmembrane region" description="Helical" evidence="7">
    <location>
        <begin position="59"/>
        <end position="79"/>
    </location>
</feature>
<keyword evidence="6 7" id="KW-0472">Membrane</keyword>
<dbReference type="PANTHER" id="PTHR34582:SF5">
    <property type="entry name" value="UPF0702 TRANSMEMBRANE PROTEIN YETF"/>
    <property type="match status" value="1"/>
</dbReference>
<evidence type="ECO:0000259" key="8">
    <source>
        <dbReference type="Pfam" id="PF04239"/>
    </source>
</evidence>
<dbReference type="RefSeq" id="WP_376847254.1">
    <property type="nucleotide sequence ID" value="NZ_JBHSFW010000016.1"/>
</dbReference>
<evidence type="ECO:0000256" key="7">
    <source>
        <dbReference type="SAM" id="Phobius"/>
    </source>
</evidence>
<evidence type="ECO:0000256" key="3">
    <source>
        <dbReference type="ARBA" id="ARBA00022475"/>
    </source>
</evidence>
<comment type="caution">
    <text evidence="10">The sequence shown here is derived from an EMBL/GenBank/DDBJ whole genome shotgun (WGS) entry which is preliminary data.</text>
</comment>
<gene>
    <name evidence="10" type="ORF">ACFO4N_15660</name>
</gene>
<sequence length="229" mass="25714">MHGYLETTLELIIGFFALLILMKLIGRASIAEATPFDFVVALVLGEFVGGAIYDPKVGIFKILFVIVFWGLLAFAVNFVTLKINFTRGIFESKPSVLIDNGVIHRSEMKKNKIDINRLQSLLRDKNIFSIRDVAYAILEPSGKISVIKKPVVETVQRGDLDLPIKSVSLPVTVISDGVLVKESLGIIGKDRVWLDQELQTRGIPNIRNVMFAEWREEDGLYVQKINKQN</sequence>
<keyword evidence="4 7" id="KW-0812">Transmembrane</keyword>
<accession>A0ABV9GU36</accession>
<evidence type="ECO:0000256" key="2">
    <source>
        <dbReference type="ARBA" id="ARBA00006448"/>
    </source>
</evidence>
<organism evidence="10 11">
    <name type="scientific">Camelliibacillus cellulosilyticus</name>
    <dbReference type="NCBI Taxonomy" id="2174486"/>
    <lineage>
        <taxon>Bacteria</taxon>
        <taxon>Bacillati</taxon>
        <taxon>Bacillota</taxon>
        <taxon>Bacilli</taxon>
        <taxon>Bacillales</taxon>
        <taxon>Sporolactobacillaceae</taxon>
        <taxon>Camelliibacillus</taxon>
    </lineage>
</organism>
<keyword evidence="11" id="KW-1185">Reference proteome</keyword>
<comment type="subcellular location">
    <subcellularLocation>
        <location evidence="1">Cell membrane</location>
        <topology evidence="1">Multi-pass membrane protein</topology>
    </subcellularLocation>
</comment>